<feature type="region of interest" description="Disordered" evidence="1">
    <location>
        <begin position="1"/>
        <end position="32"/>
    </location>
</feature>
<dbReference type="EMBL" id="FMZZ01000015">
    <property type="protein sequence ID" value="SDD66383.1"/>
    <property type="molecule type" value="Genomic_DNA"/>
</dbReference>
<evidence type="ECO:0000313" key="3">
    <source>
        <dbReference type="Proteomes" id="UP000199501"/>
    </source>
</evidence>
<protein>
    <submittedName>
        <fullName evidence="2">Uncharacterized protein</fullName>
    </submittedName>
</protein>
<sequence length="32" mass="3338">MTTMPEIVANVGPVDVPPASTGPMTERVGVRK</sequence>
<name>A0A1G6WL22_9PSEU</name>
<organism evidence="2 3">
    <name type="scientific">Actinokineospora iranica</name>
    <dbReference type="NCBI Taxonomy" id="1271860"/>
    <lineage>
        <taxon>Bacteria</taxon>
        <taxon>Bacillati</taxon>
        <taxon>Actinomycetota</taxon>
        <taxon>Actinomycetes</taxon>
        <taxon>Pseudonocardiales</taxon>
        <taxon>Pseudonocardiaceae</taxon>
        <taxon>Actinokineospora</taxon>
    </lineage>
</organism>
<evidence type="ECO:0000313" key="2">
    <source>
        <dbReference type="EMBL" id="SDD66383.1"/>
    </source>
</evidence>
<evidence type="ECO:0000256" key="1">
    <source>
        <dbReference type="SAM" id="MobiDB-lite"/>
    </source>
</evidence>
<proteinExistence type="predicted"/>
<accession>A0A1G6WL22</accession>
<dbReference type="Proteomes" id="UP000199501">
    <property type="component" value="Unassembled WGS sequence"/>
</dbReference>
<reference evidence="3" key="1">
    <citation type="submission" date="2016-10" db="EMBL/GenBank/DDBJ databases">
        <authorList>
            <person name="Varghese N."/>
            <person name="Submissions S."/>
        </authorList>
    </citation>
    <scope>NUCLEOTIDE SEQUENCE [LARGE SCALE GENOMIC DNA]</scope>
    <source>
        <strain evidence="3">IBRC-M 10403</strain>
    </source>
</reference>
<keyword evidence="3" id="KW-1185">Reference proteome</keyword>
<dbReference type="AlphaFoldDB" id="A0A1G6WL22"/>
<gene>
    <name evidence="2" type="ORF">SAMN05216174_11557</name>
</gene>